<dbReference type="InterPro" id="IPR050312">
    <property type="entry name" value="IolE/XylAMocC-like"/>
</dbReference>
<evidence type="ECO:0000313" key="2">
    <source>
        <dbReference type="EMBL" id="MDN4074494.1"/>
    </source>
</evidence>
<dbReference type="InterPro" id="IPR036237">
    <property type="entry name" value="Xyl_isomerase-like_sf"/>
</dbReference>
<dbReference type="PANTHER" id="PTHR12110">
    <property type="entry name" value="HYDROXYPYRUVATE ISOMERASE"/>
    <property type="match status" value="1"/>
</dbReference>
<evidence type="ECO:0000259" key="1">
    <source>
        <dbReference type="Pfam" id="PF01261"/>
    </source>
</evidence>
<protein>
    <submittedName>
        <fullName evidence="2">Sugar phosphate isomerase/epimerase family protein</fullName>
    </submittedName>
</protein>
<dbReference type="SUPFAM" id="SSF51658">
    <property type="entry name" value="Xylose isomerase-like"/>
    <property type="match status" value="1"/>
</dbReference>
<sequence>MEKWLNSWSLGLSADLNDFTMIKKAGFEGIEILAEQKNAVQYLKYASDLDLKVGLHLPFHDLNLATPDAAVYERTLSVLTEWIANLAEYDGTHATFHGGYAWFSEERNESLFRVEERIIKLNEVAKHHGIELLLENLIPDKLNYCHHIASNLEEWIDLITAANIKACLDLGHLDLMGNDLKAAIDKLAGTLGAVHVSENDGRSDLHLLPGDGNQFTVGLESYLEDRHFGGPIIYEINPYQYSIQDIVNHLSNNNSTVR</sequence>
<dbReference type="EMBL" id="JAUHLN010000003">
    <property type="protein sequence ID" value="MDN4074494.1"/>
    <property type="molecule type" value="Genomic_DNA"/>
</dbReference>
<evidence type="ECO:0000313" key="3">
    <source>
        <dbReference type="Proteomes" id="UP001168694"/>
    </source>
</evidence>
<dbReference type="Pfam" id="PF01261">
    <property type="entry name" value="AP_endonuc_2"/>
    <property type="match status" value="1"/>
</dbReference>
<proteinExistence type="predicted"/>
<gene>
    <name evidence="2" type="ORF">QYF49_16055</name>
</gene>
<keyword evidence="3" id="KW-1185">Reference proteome</keyword>
<dbReference type="GO" id="GO:0016853">
    <property type="term" value="F:isomerase activity"/>
    <property type="evidence" value="ECO:0007669"/>
    <property type="project" value="UniProtKB-KW"/>
</dbReference>
<dbReference type="RefSeq" id="WP_290400621.1">
    <property type="nucleotide sequence ID" value="NZ_JAUHLN010000003.1"/>
</dbReference>
<comment type="caution">
    <text evidence="2">The sequence shown here is derived from an EMBL/GenBank/DDBJ whole genome shotgun (WGS) entry which is preliminary data.</text>
</comment>
<keyword evidence="2" id="KW-0413">Isomerase</keyword>
<dbReference type="Gene3D" id="3.20.20.150">
    <property type="entry name" value="Divalent-metal-dependent TIM barrel enzymes"/>
    <property type="match status" value="1"/>
</dbReference>
<reference evidence="2" key="1">
    <citation type="submission" date="2023-06" db="EMBL/GenBank/DDBJ databases">
        <title>Draft Genome Sequences of Representative Paenibacillus Polymyxa, Bacillus cereus, Fictibacillus sp., and Brevibacillus agri Strains Isolated from Amazonian Dark Earth.</title>
        <authorList>
            <person name="Pellegrinetti T.A."/>
            <person name="Cunha I.C.M."/>
            <person name="Chaves M.G."/>
            <person name="Freitas A.S."/>
            <person name="Silva A.V.R."/>
            <person name="Tsai S.M."/>
            <person name="Mendes L.W."/>
        </authorList>
    </citation>
    <scope>NUCLEOTIDE SEQUENCE</scope>
    <source>
        <strain evidence="2">CENA-BCM004</strain>
    </source>
</reference>
<dbReference type="InterPro" id="IPR013022">
    <property type="entry name" value="Xyl_isomerase-like_TIM-brl"/>
</dbReference>
<name>A0ABT8E9F5_9BACL</name>
<dbReference type="Proteomes" id="UP001168694">
    <property type="component" value="Unassembled WGS sequence"/>
</dbReference>
<accession>A0ABT8E9F5</accession>
<organism evidence="2 3">
    <name type="scientific">Fictibacillus terranigra</name>
    <dbReference type="NCBI Taxonomy" id="3058424"/>
    <lineage>
        <taxon>Bacteria</taxon>
        <taxon>Bacillati</taxon>
        <taxon>Bacillota</taxon>
        <taxon>Bacilli</taxon>
        <taxon>Bacillales</taxon>
        <taxon>Fictibacillaceae</taxon>
        <taxon>Fictibacillus</taxon>
    </lineage>
</organism>
<feature type="domain" description="Xylose isomerase-like TIM barrel" evidence="1">
    <location>
        <begin position="21"/>
        <end position="239"/>
    </location>
</feature>